<gene>
    <name evidence="2" type="ORF">ABVC42_09305</name>
    <name evidence="3" type="ORF">BHU41_09110</name>
    <name evidence="4" type="ORF">ERD32_04120</name>
</gene>
<keyword evidence="7" id="KW-1185">Reference proteome</keyword>
<keyword evidence="1" id="KW-0812">Transmembrane</keyword>
<keyword evidence="1" id="KW-0472">Membrane</keyword>
<dbReference type="Proteomes" id="UP000231914">
    <property type="component" value="Unassembled WGS sequence"/>
</dbReference>
<organism evidence="3 5">
    <name type="scientific">Lactobacillus crispatus</name>
    <dbReference type="NCBI Taxonomy" id="47770"/>
    <lineage>
        <taxon>Bacteria</taxon>
        <taxon>Bacillati</taxon>
        <taxon>Bacillota</taxon>
        <taxon>Bacilli</taxon>
        <taxon>Lactobacillales</taxon>
        <taxon>Lactobacillaceae</taxon>
        <taxon>Lactobacillus</taxon>
    </lineage>
</organism>
<evidence type="ECO:0000313" key="2">
    <source>
        <dbReference type="EMBL" id="MES5150100.1"/>
    </source>
</evidence>
<evidence type="ECO:0000313" key="4">
    <source>
        <dbReference type="EMBL" id="RXF58171.1"/>
    </source>
</evidence>
<keyword evidence="1" id="KW-1133">Transmembrane helix</keyword>
<dbReference type="AlphaFoldDB" id="A0A135Z855"/>
<dbReference type="Proteomes" id="UP001434419">
    <property type="component" value="Unassembled WGS sequence"/>
</dbReference>
<evidence type="ECO:0000313" key="7">
    <source>
        <dbReference type="Proteomes" id="UP001434419"/>
    </source>
</evidence>
<reference evidence="2" key="3">
    <citation type="submission" date="2024-06" db="EMBL/GenBank/DDBJ databases">
        <title>Vaginal Lactobacillus fatty acid response mechanisms reveal a metabolite-targeted strategy for bacterial vaginosis treatment.</title>
        <authorList>
            <person name="Zhu M."/>
            <person name="Blainey P.C."/>
            <person name="Bloom S.M."/>
            <person name="Kwon D.S."/>
        </authorList>
    </citation>
    <scope>NUCLEOTIDE SEQUENCE</scope>
    <source>
        <strain evidence="2">194_F1_1</strain>
    </source>
</reference>
<feature type="transmembrane region" description="Helical" evidence="1">
    <location>
        <begin position="28"/>
        <end position="46"/>
    </location>
</feature>
<dbReference type="RefSeq" id="WP_005718150.1">
    <property type="nucleotide sequence ID" value="NZ_JBETVU010000012.1"/>
</dbReference>
<reference evidence="4 6" key="2">
    <citation type="submission" date="2019-01" db="EMBL/GenBank/DDBJ databases">
        <title>The genome sequence of Lactobacillus crispatus L49.</title>
        <authorList>
            <person name="Zhong J."/>
            <person name="Zhang J."/>
        </authorList>
    </citation>
    <scope>NUCLEOTIDE SEQUENCE [LARGE SCALE GENOMIC DNA]</scope>
    <source>
        <strain evidence="4 6">L49</strain>
    </source>
</reference>
<comment type="caution">
    <text evidence="3">The sequence shown here is derived from an EMBL/GenBank/DDBJ whole genome shotgun (WGS) entry which is preliminary data.</text>
</comment>
<evidence type="ECO:0000313" key="5">
    <source>
        <dbReference type="Proteomes" id="UP000231914"/>
    </source>
</evidence>
<reference evidence="3 5" key="1">
    <citation type="submission" date="2016-10" db="EMBL/GenBank/DDBJ databases">
        <title>WGS of isloates from the oral cavity of healthy individuals.</title>
        <authorList>
            <person name="Sharma S."/>
            <person name="Pal V.K."/>
            <person name="Patil P.B."/>
            <person name="Korpole S."/>
            <person name="Grover V."/>
        </authorList>
    </citation>
    <scope>NUCLEOTIDE SEQUENCE [LARGE SCALE GENOMIC DNA]</scope>
    <source>
        <strain evidence="3 5">DISK12</strain>
    </source>
</reference>
<dbReference type="Proteomes" id="UP000289808">
    <property type="component" value="Unassembled WGS sequence"/>
</dbReference>
<proteinExistence type="predicted"/>
<dbReference type="EMBL" id="MKXG01000136">
    <property type="protein sequence ID" value="PJZ16622.1"/>
    <property type="molecule type" value="Genomic_DNA"/>
</dbReference>
<dbReference type="EMBL" id="SCLX01000016">
    <property type="protein sequence ID" value="RXF58171.1"/>
    <property type="molecule type" value="Genomic_DNA"/>
</dbReference>
<dbReference type="EMBL" id="JBETVU010000012">
    <property type="protein sequence ID" value="MES5150100.1"/>
    <property type="molecule type" value="Genomic_DNA"/>
</dbReference>
<evidence type="ECO:0000313" key="6">
    <source>
        <dbReference type="Proteomes" id="UP000289808"/>
    </source>
</evidence>
<feature type="transmembrane region" description="Helical" evidence="1">
    <location>
        <begin position="58"/>
        <end position="76"/>
    </location>
</feature>
<name>A0A135Z855_9LACO</name>
<evidence type="ECO:0000256" key="1">
    <source>
        <dbReference type="SAM" id="Phobius"/>
    </source>
</evidence>
<accession>A0A135Z855</accession>
<protein>
    <submittedName>
        <fullName evidence="3">Uncharacterized protein</fullName>
    </submittedName>
</protein>
<sequence length="88" mass="10027">MGELMKDKYYLALADEVELDNKDNVKKAVIGLIILEVVLQLCYQLYPVLLNLLGKNQRVMATVILVAYVTVFAVVAKHFSFTTRVFNF</sequence>
<evidence type="ECO:0000313" key="3">
    <source>
        <dbReference type="EMBL" id="PJZ16622.1"/>
    </source>
</evidence>